<accession>A0A6B0USE1</accession>
<sequence length="133" mass="14801">MTASAPGLLSLPGMQTATAARCATKSTSWSEGRSGCRAASPRPTGCRLRPCWSSWAVLCPVPAWSSRSSTTSEFARWPSGWLFSPNTSASDCWESACWRRTKEPSIRRSAFWANGWPGRRTTTGPWWWRRRAS</sequence>
<reference evidence="1" key="1">
    <citation type="submission" date="2019-12" db="EMBL/GenBank/DDBJ databases">
        <title>An insight into the sialome of adult female Ixodes ricinus ticks feeding for 6 days.</title>
        <authorList>
            <person name="Perner J."/>
            <person name="Ribeiro J.M.C."/>
        </authorList>
    </citation>
    <scope>NUCLEOTIDE SEQUENCE</scope>
    <source>
        <strain evidence="1">Semi-engorged</strain>
        <tissue evidence="1">Salivary glands</tissue>
    </source>
</reference>
<protein>
    <submittedName>
        <fullName evidence="1">Putative secreted protein</fullName>
    </submittedName>
</protein>
<dbReference type="AlphaFoldDB" id="A0A6B0USE1"/>
<organism evidence="1">
    <name type="scientific">Ixodes ricinus</name>
    <name type="common">Common tick</name>
    <name type="synonym">Acarus ricinus</name>
    <dbReference type="NCBI Taxonomy" id="34613"/>
    <lineage>
        <taxon>Eukaryota</taxon>
        <taxon>Metazoa</taxon>
        <taxon>Ecdysozoa</taxon>
        <taxon>Arthropoda</taxon>
        <taxon>Chelicerata</taxon>
        <taxon>Arachnida</taxon>
        <taxon>Acari</taxon>
        <taxon>Parasitiformes</taxon>
        <taxon>Ixodida</taxon>
        <taxon>Ixodoidea</taxon>
        <taxon>Ixodidae</taxon>
        <taxon>Ixodinae</taxon>
        <taxon>Ixodes</taxon>
    </lineage>
</organism>
<name>A0A6B0USE1_IXORI</name>
<evidence type="ECO:0000313" key="1">
    <source>
        <dbReference type="EMBL" id="MXU92454.1"/>
    </source>
</evidence>
<proteinExistence type="predicted"/>
<dbReference type="EMBL" id="GIFC01010371">
    <property type="protein sequence ID" value="MXU92454.1"/>
    <property type="molecule type" value="Transcribed_RNA"/>
</dbReference>